<dbReference type="InterPro" id="IPR051358">
    <property type="entry name" value="TF_AMS/ICE1/BHLH6-like"/>
</dbReference>
<comment type="subcellular location">
    <subcellularLocation>
        <location evidence="1">Nucleus</location>
    </subcellularLocation>
</comment>
<accession>A0AAD5GMT6</accession>
<name>A0AAD5GMT6_AMBAR</name>
<gene>
    <name evidence="7" type="ORF">M8C21_002648</name>
</gene>
<sequence>MDHGGDYSEYSISHFNMSQPDFMPEPDFDTLISAIQGETAHNPVENLCLDYEINHFTSSCSQMLYNDHNDAVLGAGTEIGDFNVLDPNSDLIWNQEMEDVLDSSETATTDKLETPRGRNGGGAKGDRTRTLISERKRRSGMKEKLYTLRSLVPNISKMDKASIVGDAARYIQDLQTQARDLRSEIAIIEATKNPKMSFKVSNKHHASNPFLISKKISKMDMFQVEEKGYYIRLVCNKGRGVAVSLHKALESITSFHVQSSNLATDGDNFVLTFTLNVGVCGFDINLPNLKLWLSTAFLNQGFEFSVLPSP</sequence>
<keyword evidence="3" id="KW-0804">Transcription</keyword>
<evidence type="ECO:0000313" key="8">
    <source>
        <dbReference type="Proteomes" id="UP001206925"/>
    </source>
</evidence>
<dbReference type="InterPro" id="IPR036638">
    <property type="entry name" value="HLH_DNA-bd_sf"/>
</dbReference>
<comment type="caution">
    <text evidence="7">The sequence shown here is derived from an EMBL/GenBank/DDBJ whole genome shotgun (WGS) entry which is preliminary data.</text>
</comment>
<evidence type="ECO:0000256" key="1">
    <source>
        <dbReference type="ARBA" id="ARBA00004123"/>
    </source>
</evidence>
<protein>
    <recommendedName>
        <fullName evidence="6">BHLH domain-containing protein</fullName>
    </recommendedName>
</protein>
<evidence type="ECO:0000259" key="6">
    <source>
        <dbReference type="PROSITE" id="PS50888"/>
    </source>
</evidence>
<dbReference type="Gene3D" id="4.10.280.10">
    <property type="entry name" value="Helix-loop-helix DNA-binding domain"/>
    <property type="match status" value="1"/>
</dbReference>
<dbReference type="Pfam" id="PF00010">
    <property type="entry name" value="HLH"/>
    <property type="match status" value="1"/>
</dbReference>
<dbReference type="SMART" id="SM00353">
    <property type="entry name" value="HLH"/>
    <property type="match status" value="1"/>
</dbReference>
<dbReference type="GO" id="GO:0005634">
    <property type="term" value="C:nucleus"/>
    <property type="evidence" value="ECO:0007669"/>
    <property type="project" value="UniProtKB-SubCell"/>
</dbReference>
<dbReference type="EMBL" id="JAMZMK010007083">
    <property type="protein sequence ID" value="KAI7745946.1"/>
    <property type="molecule type" value="Genomic_DNA"/>
</dbReference>
<dbReference type="GO" id="GO:0003700">
    <property type="term" value="F:DNA-binding transcription factor activity"/>
    <property type="evidence" value="ECO:0007669"/>
    <property type="project" value="TreeGrafter"/>
</dbReference>
<keyword evidence="8" id="KW-1185">Reference proteome</keyword>
<proteinExistence type="predicted"/>
<feature type="region of interest" description="Disordered" evidence="5">
    <location>
        <begin position="102"/>
        <end position="127"/>
    </location>
</feature>
<evidence type="ECO:0000256" key="3">
    <source>
        <dbReference type="ARBA" id="ARBA00023163"/>
    </source>
</evidence>
<dbReference type="PANTHER" id="PTHR31945:SF17">
    <property type="entry name" value="TRANSCRIPTION FACTOR FER-LIKE IRON DEFICIENCY-INDUCED TRANSCRIPTION FACTOR"/>
    <property type="match status" value="1"/>
</dbReference>
<dbReference type="PANTHER" id="PTHR31945">
    <property type="entry name" value="TRANSCRIPTION FACTOR SCREAM2-RELATED"/>
    <property type="match status" value="1"/>
</dbReference>
<organism evidence="7 8">
    <name type="scientific">Ambrosia artemisiifolia</name>
    <name type="common">Common ragweed</name>
    <dbReference type="NCBI Taxonomy" id="4212"/>
    <lineage>
        <taxon>Eukaryota</taxon>
        <taxon>Viridiplantae</taxon>
        <taxon>Streptophyta</taxon>
        <taxon>Embryophyta</taxon>
        <taxon>Tracheophyta</taxon>
        <taxon>Spermatophyta</taxon>
        <taxon>Magnoliopsida</taxon>
        <taxon>eudicotyledons</taxon>
        <taxon>Gunneridae</taxon>
        <taxon>Pentapetalae</taxon>
        <taxon>asterids</taxon>
        <taxon>campanulids</taxon>
        <taxon>Asterales</taxon>
        <taxon>Asteraceae</taxon>
        <taxon>Asteroideae</taxon>
        <taxon>Heliantheae alliance</taxon>
        <taxon>Heliantheae</taxon>
        <taxon>Ambrosia</taxon>
    </lineage>
</organism>
<evidence type="ECO:0000256" key="4">
    <source>
        <dbReference type="ARBA" id="ARBA00023242"/>
    </source>
</evidence>
<feature type="domain" description="BHLH" evidence="6">
    <location>
        <begin position="125"/>
        <end position="174"/>
    </location>
</feature>
<dbReference type="InterPro" id="IPR011598">
    <property type="entry name" value="bHLH_dom"/>
</dbReference>
<dbReference type="GO" id="GO:0043565">
    <property type="term" value="F:sequence-specific DNA binding"/>
    <property type="evidence" value="ECO:0007669"/>
    <property type="project" value="TreeGrafter"/>
</dbReference>
<dbReference type="PROSITE" id="PS50888">
    <property type="entry name" value="BHLH"/>
    <property type="match status" value="1"/>
</dbReference>
<keyword evidence="2" id="KW-0805">Transcription regulation</keyword>
<dbReference type="SUPFAM" id="SSF47459">
    <property type="entry name" value="HLH, helix-loop-helix DNA-binding domain"/>
    <property type="match status" value="1"/>
</dbReference>
<evidence type="ECO:0000256" key="5">
    <source>
        <dbReference type="SAM" id="MobiDB-lite"/>
    </source>
</evidence>
<dbReference type="Proteomes" id="UP001206925">
    <property type="component" value="Unassembled WGS sequence"/>
</dbReference>
<keyword evidence="4" id="KW-0539">Nucleus</keyword>
<reference evidence="7" key="1">
    <citation type="submission" date="2022-06" db="EMBL/GenBank/DDBJ databases">
        <title>Uncovering the hologenomic basis of an extraordinary plant invasion.</title>
        <authorList>
            <person name="Bieker V.C."/>
            <person name="Martin M.D."/>
            <person name="Gilbert T."/>
            <person name="Hodgins K."/>
            <person name="Battlay P."/>
            <person name="Petersen B."/>
            <person name="Wilson J."/>
        </authorList>
    </citation>
    <scope>NUCLEOTIDE SEQUENCE</scope>
    <source>
        <strain evidence="7">AA19_3_7</strain>
        <tissue evidence="7">Leaf</tissue>
    </source>
</reference>
<evidence type="ECO:0000256" key="2">
    <source>
        <dbReference type="ARBA" id="ARBA00023015"/>
    </source>
</evidence>
<evidence type="ECO:0000313" key="7">
    <source>
        <dbReference type="EMBL" id="KAI7745946.1"/>
    </source>
</evidence>
<dbReference type="GO" id="GO:0046983">
    <property type="term" value="F:protein dimerization activity"/>
    <property type="evidence" value="ECO:0007669"/>
    <property type="project" value="InterPro"/>
</dbReference>
<dbReference type="AlphaFoldDB" id="A0AAD5GMT6"/>